<keyword evidence="6" id="KW-0175">Coiled coil</keyword>
<proteinExistence type="predicted"/>
<dbReference type="InterPro" id="IPR036890">
    <property type="entry name" value="HATPase_C_sf"/>
</dbReference>
<dbReference type="InterPro" id="IPR050351">
    <property type="entry name" value="BphY/WalK/GraS-like"/>
</dbReference>
<dbReference type="PANTHER" id="PTHR42878:SF15">
    <property type="entry name" value="BACTERIOPHYTOCHROME"/>
    <property type="match status" value="1"/>
</dbReference>
<dbReference type="EMBL" id="WKJH01000030">
    <property type="protein sequence ID" value="MRX66312.1"/>
    <property type="molecule type" value="Genomic_DNA"/>
</dbReference>
<dbReference type="GO" id="GO:0000155">
    <property type="term" value="F:phosphorelay sensor kinase activity"/>
    <property type="evidence" value="ECO:0007669"/>
    <property type="project" value="InterPro"/>
</dbReference>
<dbReference type="InterPro" id="IPR004358">
    <property type="entry name" value="Sig_transdc_His_kin-like_C"/>
</dbReference>
<protein>
    <recommendedName>
        <fullName evidence="2">histidine kinase</fullName>
        <ecNumber evidence="2">2.7.13.3</ecNumber>
    </recommendedName>
</protein>
<dbReference type="GO" id="GO:0030295">
    <property type="term" value="F:protein kinase activator activity"/>
    <property type="evidence" value="ECO:0007669"/>
    <property type="project" value="TreeGrafter"/>
</dbReference>
<dbReference type="InterPro" id="IPR036097">
    <property type="entry name" value="HisK_dim/P_sf"/>
</dbReference>
<keyword evidence="4" id="KW-0808">Transferase</keyword>
<dbReference type="InterPro" id="IPR003594">
    <property type="entry name" value="HATPase_dom"/>
</dbReference>
<dbReference type="EC" id="2.7.13.3" evidence="2"/>
<evidence type="ECO:0000256" key="2">
    <source>
        <dbReference type="ARBA" id="ARBA00012438"/>
    </source>
</evidence>
<dbReference type="OrthoDB" id="9781208at2"/>
<sequence length="354" mass="40664">MHSLLKRQLRKYLPESYVQDPGLGVFLEAIEKSYDNYDDKLSMMQRASTISSNELYEANQQLRKEAVRQKNILASLEKAIGSLTIYLDDGNSTDLNDKENFNAEHLAKNISKLAAQMAGMTAEKDRLLKNLEIQNESLNNYAHMVSHDLKSPIRNINALMNWIQAEEKEKFSEESKENCSLISQNLEKMDKLINGILYHATLGKTDEKRITFAIEDLLNEIEENIEIPENIQIVHVNEFPTISFEKSRIEQLFKNLITNAIAASKDKEQGLVRIEYIEDPEFWKLKVSDNGKGIAKRHQEGIFEMFKKLENDGNTIGIGLAISKKIVDFYNGKLWMESEENQGATFYFTLKKTI</sequence>
<keyword evidence="5" id="KW-0418">Kinase</keyword>
<evidence type="ECO:0000256" key="5">
    <source>
        <dbReference type="ARBA" id="ARBA00022777"/>
    </source>
</evidence>
<evidence type="ECO:0000259" key="7">
    <source>
        <dbReference type="PROSITE" id="PS50109"/>
    </source>
</evidence>
<evidence type="ECO:0000313" key="8">
    <source>
        <dbReference type="EMBL" id="MRX66312.1"/>
    </source>
</evidence>
<dbReference type="PROSITE" id="PS50109">
    <property type="entry name" value="HIS_KIN"/>
    <property type="match status" value="1"/>
</dbReference>
<dbReference type="Gene3D" id="1.10.287.130">
    <property type="match status" value="1"/>
</dbReference>
<comment type="catalytic activity">
    <reaction evidence="1">
        <text>ATP + protein L-histidine = ADP + protein N-phospho-L-histidine.</text>
        <dbReference type="EC" id="2.7.13.3"/>
    </reaction>
</comment>
<dbReference type="InterPro" id="IPR003661">
    <property type="entry name" value="HisK_dim/P_dom"/>
</dbReference>
<dbReference type="CDD" id="cd00082">
    <property type="entry name" value="HisKA"/>
    <property type="match status" value="1"/>
</dbReference>
<dbReference type="SMART" id="SM00387">
    <property type="entry name" value="HATPase_c"/>
    <property type="match status" value="1"/>
</dbReference>
<name>A0A6I2MTL2_9FLAO</name>
<gene>
    <name evidence="8" type="ORF">GJ691_19320</name>
</gene>
<feature type="domain" description="Histidine kinase" evidence="7">
    <location>
        <begin position="144"/>
        <end position="354"/>
    </location>
</feature>
<reference evidence="8 9" key="1">
    <citation type="submission" date="2019-11" db="EMBL/GenBank/DDBJ databases">
        <title>Maribacter lutea sp. nov., a marine bacterium isolated from intertidal sand.</title>
        <authorList>
            <person name="Liu A."/>
        </authorList>
    </citation>
    <scope>NUCLEOTIDE SEQUENCE [LARGE SCALE GENOMIC DNA]</scope>
    <source>
        <strain evidence="8 9">RZ05</strain>
    </source>
</reference>
<keyword evidence="3" id="KW-0597">Phosphoprotein</keyword>
<accession>A0A6I2MTL2</accession>
<dbReference type="GO" id="GO:0000156">
    <property type="term" value="F:phosphorelay response regulator activity"/>
    <property type="evidence" value="ECO:0007669"/>
    <property type="project" value="TreeGrafter"/>
</dbReference>
<dbReference type="Pfam" id="PF02518">
    <property type="entry name" value="HATPase_c"/>
    <property type="match status" value="1"/>
</dbReference>
<dbReference type="Proteomes" id="UP000443153">
    <property type="component" value="Unassembled WGS sequence"/>
</dbReference>
<keyword evidence="9" id="KW-1185">Reference proteome</keyword>
<dbReference type="SUPFAM" id="SSF47384">
    <property type="entry name" value="Homodimeric domain of signal transducing histidine kinase"/>
    <property type="match status" value="1"/>
</dbReference>
<evidence type="ECO:0000256" key="1">
    <source>
        <dbReference type="ARBA" id="ARBA00000085"/>
    </source>
</evidence>
<evidence type="ECO:0000256" key="6">
    <source>
        <dbReference type="SAM" id="Coils"/>
    </source>
</evidence>
<evidence type="ECO:0000256" key="4">
    <source>
        <dbReference type="ARBA" id="ARBA00022679"/>
    </source>
</evidence>
<dbReference type="AlphaFoldDB" id="A0A6I2MTL2"/>
<dbReference type="InterPro" id="IPR005467">
    <property type="entry name" value="His_kinase_dom"/>
</dbReference>
<dbReference type="PRINTS" id="PR00344">
    <property type="entry name" value="BCTRLSENSOR"/>
</dbReference>
<evidence type="ECO:0000256" key="3">
    <source>
        <dbReference type="ARBA" id="ARBA00022553"/>
    </source>
</evidence>
<organism evidence="8 9">
    <name type="scientific">Maribacter luteus</name>
    <dbReference type="NCBI Taxonomy" id="2594478"/>
    <lineage>
        <taxon>Bacteria</taxon>
        <taxon>Pseudomonadati</taxon>
        <taxon>Bacteroidota</taxon>
        <taxon>Flavobacteriia</taxon>
        <taxon>Flavobacteriales</taxon>
        <taxon>Flavobacteriaceae</taxon>
        <taxon>Maribacter</taxon>
    </lineage>
</organism>
<dbReference type="GO" id="GO:0007234">
    <property type="term" value="P:osmosensory signaling via phosphorelay pathway"/>
    <property type="evidence" value="ECO:0007669"/>
    <property type="project" value="TreeGrafter"/>
</dbReference>
<dbReference type="SUPFAM" id="SSF55874">
    <property type="entry name" value="ATPase domain of HSP90 chaperone/DNA topoisomerase II/histidine kinase"/>
    <property type="match status" value="1"/>
</dbReference>
<evidence type="ECO:0000313" key="9">
    <source>
        <dbReference type="Proteomes" id="UP000443153"/>
    </source>
</evidence>
<dbReference type="PANTHER" id="PTHR42878">
    <property type="entry name" value="TWO-COMPONENT HISTIDINE KINASE"/>
    <property type="match status" value="1"/>
</dbReference>
<comment type="caution">
    <text evidence="8">The sequence shown here is derived from an EMBL/GenBank/DDBJ whole genome shotgun (WGS) entry which is preliminary data.</text>
</comment>
<dbReference type="Gene3D" id="3.30.565.10">
    <property type="entry name" value="Histidine kinase-like ATPase, C-terminal domain"/>
    <property type="match status" value="1"/>
</dbReference>
<feature type="coiled-coil region" evidence="6">
    <location>
        <begin position="27"/>
        <end position="79"/>
    </location>
</feature>